<dbReference type="InterPro" id="IPR010982">
    <property type="entry name" value="Lambda_DNA-bd_dom_sf"/>
</dbReference>
<dbReference type="Pfam" id="PF01381">
    <property type="entry name" value="HTH_3"/>
    <property type="match status" value="1"/>
</dbReference>
<dbReference type="KEGG" id="vpy:HZI73_22515"/>
<dbReference type="SUPFAM" id="SSF47413">
    <property type="entry name" value="lambda repressor-like DNA-binding domains"/>
    <property type="match status" value="1"/>
</dbReference>
<accession>A0A8J8SJU0</accession>
<gene>
    <name evidence="2" type="ORF">HZI73_22515</name>
</gene>
<dbReference type="PROSITE" id="PS50943">
    <property type="entry name" value="HTH_CROC1"/>
    <property type="match status" value="1"/>
</dbReference>
<dbReference type="AlphaFoldDB" id="A0A8J8SJU0"/>
<feature type="domain" description="HTH cro/C1-type" evidence="1">
    <location>
        <begin position="4"/>
        <end position="54"/>
    </location>
</feature>
<dbReference type="CDD" id="cd00093">
    <property type="entry name" value="HTH_XRE"/>
    <property type="match status" value="1"/>
</dbReference>
<protein>
    <submittedName>
        <fullName evidence="2">Helix-turn-helix transcriptional regulator</fullName>
    </submittedName>
</protein>
<dbReference type="InterPro" id="IPR001387">
    <property type="entry name" value="Cro/C1-type_HTH"/>
</dbReference>
<dbReference type="EMBL" id="CP058649">
    <property type="protein sequence ID" value="QUI25842.1"/>
    <property type="molecule type" value="Genomic_DNA"/>
</dbReference>
<dbReference type="GO" id="GO:0003677">
    <property type="term" value="F:DNA binding"/>
    <property type="evidence" value="ECO:0007669"/>
    <property type="project" value="InterPro"/>
</dbReference>
<name>A0A8J8SJU0_9FIRM</name>
<evidence type="ECO:0000259" key="1">
    <source>
        <dbReference type="PROSITE" id="PS50943"/>
    </source>
</evidence>
<dbReference type="Gene3D" id="1.10.260.40">
    <property type="entry name" value="lambda repressor-like DNA-binding domains"/>
    <property type="match status" value="1"/>
</dbReference>
<proteinExistence type="predicted"/>
<sequence>MIDKGMSMTQLASQLGISRPYLTEIFSGTRKAKKQKQKIATILGMKIVTTKNTCY</sequence>
<evidence type="ECO:0000313" key="3">
    <source>
        <dbReference type="Proteomes" id="UP000683246"/>
    </source>
</evidence>
<organism evidence="2 3">
    <name type="scientific">Vallitalea pronyensis</name>
    <dbReference type="NCBI Taxonomy" id="1348613"/>
    <lineage>
        <taxon>Bacteria</taxon>
        <taxon>Bacillati</taxon>
        <taxon>Bacillota</taxon>
        <taxon>Clostridia</taxon>
        <taxon>Lachnospirales</taxon>
        <taxon>Vallitaleaceae</taxon>
        <taxon>Vallitalea</taxon>
    </lineage>
</organism>
<evidence type="ECO:0000313" key="2">
    <source>
        <dbReference type="EMBL" id="QUI25842.1"/>
    </source>
</evidence>
<reference evidence="2" key="1">
    <citation type="submission" date="2020-07" db="EMBL/GenBank/DDBJ databases">
        <title>Vallitalea pronyensis genome.</title>
        <authorList>
            <person name="Postec A."/>
        </authorList>
    </citation>
    <scope>NUCLEOTIDE SEQUENCE</scope>
    <source>
        <strain evidence="2">FatNI3</strain>
    </source>
</reference>
<keyword evidence="3" id="KW-1185">Reference proteome</keyword>
<dbReference type="Proteomes" id="UP000683246">
    <property type="component" value="Chromosome"/>
</dbReference>